<evidence type="ECO:0000313" key="7">
    <source>
        <dbReference type="Proteomes" id="UP000652761"/>
    </source>
</evidence>
<keyword evidence="2" id="KW-0812">Transmembrane</keyword>
<evidence type="ECO:0000256" key="2">
    <source>
        <dbReference type="ARBA" id="ARBA00022692"/>
    </source>
</evidence>
<evidence type="ECO:0000256" key="3">
    <source>
        <dbReference type="ARBA" id="ARBA00022989"/>
    </source>
</evidence>
<protein>
    <recommendedName>
        <fullName evidence="8">Protein-S-isoprenylcysteine O-methyltransferase</fullName>
    </recommendedName>
</protein>
<accession>A0A843WA71</accession>
<dbReference type="Proteomes" id="UP000652761">
    <property type="component" value="Unassembled WGS sequence"/>
</dbReference>
<comment type="subcellular location">
    <subcellularLocation>
        <location evidence="1">Membrane</location>
        <topology evidence="1">Multi-pass membrane protein</topology>
    </subcellularLocation>
</comment>
<evidence type="ECO:0008006" key="8">
    <source>
        <dbReference type="Google" id="ProtNLM"/>
    </source>
</evidence>
<keyword evidence="3" id="KW-1133">Transmembrane helix</keyword>
<name>A0A843WA71_COLES</name>
<dbReference type="GO" id="GO:0004671">
    <property type="term" value="F:protein C-terminal S-isoprenylcysteine carboxyl O-methyltransferase activity"/>
    <property type="evidence" value="ECO:0007669"/>
    <property type="project" value="TreeGrafter"/>
</dbReference>
<dbReference type="OrthoDB" id="422086at2759"/>
<keyword evidence="4" id="KW-0472">Membrane</keyword>
<dbReference type="PANTHER" id="PTHR12714:SF9">
    <property type="entry name" value="PROTEIN-S-ISOPRENYLCYSTEINE O-METHYLTRANSFERASE"/>
    <property type="match status" value="1"/>
</dbReference>
<keyword evidence="7" id="KW-1185">Reference proteome</keyword>
<feature type="compositionally biased region" description="Low complexity" evidence="5">
    <location>
        <begin position="97"/>
        <end position="107"/>
    </location>
</feature>
<sequence>MAHLWKSWKHEPRDSWKSQSRKERSKDRAPIKITVRVSWPADYGQDLSALACRLLSQPVAKYRMLVTAHAGSGGADSAQTEFRCRAELSESLPLNPRPFSSARSPSPRTLPENPSRGRQRPGILGVVPLETKVREMAAALLGYTACRQLSQLLAAVAFFHGSEYALAISFHGRSNVSLSSLLISKQYAIAMACALLEYAVEITIFPELKEKWTLSNIGLVMVLIGELIRKAAVITAGRAFTHNIRIYHEEHHQLIRSSSWILWFFYMGNWHTGDAV</sequence>
<feature type="compositionally biased region" description="Basic and acidic residues" evidence="5">
    <location>
        <begin position="8"/>
        <end position="27"/>
    </location>
</feature>
<dbReference type="GO" id="GO:0016020">
    <property type="term" value="C:membrane"/>
    <property type="evidence" value="ECO:0007669"/>
    <property type="project" value="UniProtKB-SubCell"/>
</dbReference>
<evidence type="ECO:0000256" key="1">
    <source>
        <dbReference type="ARBA" id="ARBA00004141"/>
    </source>
</evidence>
<feature type="region of interest" description="Disordered" evidence="5">
    <location>
        <begin position="1"/>
        <end position="27"/>
    </location>
</feature>
<organism evidence="6 7">
    <name type="scientific">Colocasia esculenta</name>
    <name type="common">Wild taro</name>
    <name type="synonym">Arum esculentum</name>
    <dbReference type="NCBI Taxonomy" id="4460"/>
    <lineage>
        <taxon>Eukaryota</taxon>
        <taxon>Viridiplantae</taxon>
        <taxon>Streptophyta</taxon>
        <taxon>Embryophyta</taxon>
        <taxon>Tracheophyta</taxon>
        <taxon>Spermatophyta</taxon>
        <taxon>Magnoliopsida</taxon>
        <taxon>Liliopsida</taxon>
        <taxon>Araceae</taxon>
        <taxon>Aroideae</taxon>
        <taxon>Colocasieae</taxon>
        <taxon>Colocasia</taxon>
    </lineage>
</organism>
<proteinExistence type="predicted"/>
<reference evidence="6" key="1">
    <citation type="submission" date="2017-07" db="EMBL/GenBank/DDBJ databases">
        <title>Taro Niue Genome Assembly and Annotation.</title>
        <authorList>
            <person name="Atibalentja N."/>
            <person name="Keating K."/>
            <person name="Fields C.J."/>
        </authorList>
    </citation>
    <scope>NUCLEOTIDE SEQUENCE</scope>
    <source>
        <strain evidence="6">Niue_2</strain>
        <tissue evidence="6">Leaf</tissue>
    </source>
</reference>
<evidence type="ECO:0000313" key="6">
    <source>
        <dbReference type="EMBL" id="MQM06952.1"/>
    </source>
</evidence>
<gene>
    <name evidence="6" type="ORF">Taro_039787</name>
</gene>
<evidence type="ECO:0000256" key="5">
    <source>
        <dbReference type="SAM" id="MobiDB-lite"/>
    </source>
</evidence>
<feature type="region of interest" description="Disordered" evidence="5">
    <location>
        <begin position="93"/>
        <end position="122"/>
    </location>
</feature>
<dbReference type="PANTHER" id="PTHR12714">
    <property type="entry name" value="PROTEIN-S ISOPRENYLCYSTEINE O-METHYLTRANSFERASE"/>
    <property type="match status" value="1"/>
</dbReference>
<evidence type="ECO:0000256" key="4">
    <source>
        <dbReference type="ARBA" id="ARBA00023136"/>
    </source>
</evidence>
<comment type="caution">
    <text evidence="6">The sequence shown here is derived from an EMBL/GenBank/DDBJ whole genome shotgun (WGS) entry which is preliminary data.</text>
</comment>
<dbReference type="EMBL" id="NMUH01003750">
    <property type="protein sequence ID" value="MQM06952.1"/>
    <property type="molecule type" value="Genomic_DNA"/>
</dbReference>
<dbReference type="GO" id="GO:0005783">
    <property type="term" value="C:endoplasmic reticulum"/>
    <property type="evidence" value="ECO:0007669"/>
    <property type="project" value="TreeGrafter"/>
</dbReference>
<dbReference type="AlphaFoldDB" id="A0A843WA71"/>
<dbReference type="Gene3D" id="1.20.120.1630">
    <property type="match status" value="1"/>
</dbReference>